<evidence type="ECO:0000256" key="1">
    <source>
        <dbReference type="SAM" id="Phobius"/>
    </source>
</evidence>
<name>A0ABV6CCZ0_9GAMM</name>
<feature type="transmembrane region" description="Helical" evidence="1">
    <location>
        <begin position="58"/>
        <end position="76"/>
    </location>
</feature>
<reference evidence="2 3" key="1">
    <citation type="submission" date="2024-09" db="EMBL/GenBank/DDBJ databases">
        <authorList>
            <person name="Sun Q."/>
            <person name="Mori K."/>
        </authorList>
    </citation>
    <scope>NUCLEOTIDE SEQUENCE [LARGE SCALE GENOMIC DNA]</scope>
    <source>
        <strain evidence="2 3">CCM 8545</strain>
    </source>
</reference>
<keyword evidence="1" id="KW-0812">Transmembrane</keyword>
<evidence type="ECO:0000313" key="3">
    <source>
        <dbReference type="Proteomes" id="UP001589758"/>
    </source>
</evidence>
<accession>A0ABV6CCZ0</accession>
<keyword evidence="1" id="KW-1133">Transmembrane helix</keyword>
<dbReference type="InterPro" id="IPR003425">
    <property type="entry name" value="CCB3/YggT"/>
</dbReference>
<dbReference type="Proteomes" id="UP001589758">
    <property type="component" value="Unassembled WGS sequence"/>
</dbReference>
<dbReference type="RefSeq" id="WP_385878081.1">
    <property type="nucleotide sequence ID" value="NZ_JBHLXE010000108.1"/>
</dbReference>
<dbReference type="Pfam" id="PF02325">
    <property type="entry name" value="CCB3_YggT"/>
    <property type="match status" value="2"/>
</dbReference>
<gene>
    <name evidence="2" type="ORF">ACFFIT_12345</name>
</gene>
<feature type="transmembrane region" description="Helical" evidence="1">
    <location>
        <begin position="140"/>
        <end position="161"/>
    </location>
</feature>
<keyword evidence="3" id="KW-1185">Reference proteome</keyword>
<proteinExistence type="predicted"/>
<organism evidence="2 3">
    <name type="scientific">Thorsellia kenyensis</name>
    <dbReference type="NCBI Taxonomy" id="1549888"/>
    <lineage>
        <taxon>Bacteria</taxon>
        <taxon>Pseudomonadati</taxon>
        <taxon>Pseudomonadota</taxon>
        <taxon>Gammaproteobacteria</taxon>
        <taxon>Enterobacterales</taxon>
        <taxon>Thorselliaceae</taxon>
        <taxon>Thorsellia</taxon>
    </lineage>
</organism>
<protein>
    <submittedName>
        <fullName evidence="2">YggT family protein</fullName>
    </submittedName>
</protein>
<evidence type="ECO:0000313" key="2">
    <source>
        <dbReference type="EMBL" id="MFC0180862.1"/>
    </source>
</evidence>
<sequence length="182" mass="20436">MINLVFQLIDLCVMFLFVRVWLQLVRADFYNPFSQTIVKLTNPVTQPIRSLLPSKSKIDAASALLALVLVVIKCFLAKGQFPVPAIVALSAFEYIHLVGETIFWVMIIKVILSWVSQGRNPIDAVIFQLTSPLIAPIQRVVPPVGMIDFSVMIFLFVLYFLDYLHAILANKVISQIIAMSIS</sequence>
<keyword evidence="1" id="KW-0472">Membrane</keyword>
<dbReference type="EMBL" id="JBHLXE010000108">
    <property type="protein sequence ID" value="MFC0180862.1"/>
    <property type="molecule type" value="Genomic_DNA"/>
</dbReference>
<feature type="transmembrane region" description="Helical" evidence="1">
    <location>
        <begin position="97"/>
        <end position="115"/>
    </location>
</feature>
<comment type="caution">
    <text evidence="2">The sequence shown here is derived from an EMBL/GenBank/DDBJ whole genome shotgun (WGS) entry which is preliminary data.</text>
</comment>